<dbReference type="Pfam" id="PF08534">
    <property type="entry name" value="Redoxin"/>
    <property type="match status" value="1"/>
</dbReference>
<accession>A0A3N1HQ87</accession>
<keyword evidence="5" id="KW-0676">Redox-active center</keyword>
<keyword evidence="3" id="KW-0735">Signal-anchor</keyword>
<proteinExistence type="predicted"/>
<dbReference type="InterPro" id="IPR050553">
    <property type="entry name" value="Thioredoxin_ResA/DsbE_sf"/>
</dbReference>
<dbReference type="InParanoid" id="A0A3N1HQ87"/>
<gene>
    <name evidence="8" type="ORF">EDC03_0793</name>
</gene>
<dbReference type="GO" id="GO:0017004">
    <property type="term" value="P:cytochrome complex assembly"/>
    <property type="evidence" value="ECO:0007669"/>
    <property type="project" value="UniProtKB-KW"/>
</dbReference>
<dbReference type="CDD" id="cd02966">
    <property type="entry name" value="TlpA_like_family"/>
    <property type="match status" value="1"/>
</dbReference>
<sequence length="192" mass="19917">MRVTSQRRRAAGTAAAIVLLSGCATSMTGFTAEEGGYAAGDDSVVLLPEIERTEPVELSGTTLQGQLVDITDWRGAPVVLNSWWAGCGPCREEAPALAAVAERTSDDGVRFLDINIRDGAAQGLAFEEQFGIGYPSLEASDGAALLPLRGVLSPTATPTTLVLDAEGRVAGRISGPTDESTLRGLVDQITGT</sequence>
<keyword evidence="3" id="KW-0812">Transmembrane</keyword>
<feature type="domain" description="Thioredoxin" evidence="7">
    <location>
        <begin position="47"/>
        <end position="191"/>
    </location>
</feature>
<evidence type="ECO:0000313" key="9">
    <source>
        <dbReference type="Proteomes" id="UP000276232"/>
    </source>
</evidence>
<dbReference type="SUPFAM" id="SSF52833">
    <property type="entry name" value="Thioredoxin-like"/>
    <property type="match status" value="1"/>
</dbReference>
<dbReference type="AlphaFoldDB" id="A0A3N1HQ87"/>
<feature type="chain" id="PRO_5039362065" evidence="6">
    <location>
        <begin position="27"/>
        <end position="192"/>
    </location>
</feature>
<dbReference type="GO" id="GO:0016853">
    <property type="term" value="F:isomerase activity"/>
    <property type="evidence" value="ECO:0007669"/>
    <property type="project" value="UniProtKB-KW"/>
</dbReference>
<evidence type="ECO:0000256" key="1">
    <source>
        <dbReference type="ARBA" id="ARBA00004196"/>
    </source>
</evidence>
<keyword evidence="9" id="KW-1185">Reference proteome</keyword>
<dbReference type="PROSITE" id="PS51352">
    <property type="entry name" value="THIOREDOXIN_2"/>
    <property type="match status" value="1"/>
</dbReference>
<feature type="signal peptide" evidence="6">
    <location>
        <begin position="1"/>
        <end position="26"/>
    </location>
</feature>
<comment type="subcellular location">
    <subcellularLocation>
        <location evidence="1">Cell envelope</location>
    </subcellularLocation>
</comment>
<evidence type="ECO:0000256" key="4">
    <source>
        <dbReference type="ARBA" id="ARBA00023157"/>
    </source>
</evidence>
<dbReference type="Proteomes" id="UP000276232">
    <property type="component" value="Unassembled WGS sequence"/>
</dbReference>
<comment type="caution">
    <text evidence="8">The sequence shown here is derived from an EMBL/GenBank/DDBJ whole genome shotgun (WGS) entry which is preliminary data.</text>
</comment>
<keyword evidence="4" id="KW-1015">Disulfide bond</keyword>
<dbReference type="GO" id="GO:0016491">
    <property type="term" value="F:oxidoreductase activity"/>
    <property type="evidence" value="ECO:0007669"/>
    <property type="project" value="InterPro"/>
</dbReference>
<dbReference type="InterPro" id="IPR013740">
    <property type="entry name" value="Redoxin"/>
</dbReference>
<protein>
    <submittedName>
        <fullName evidence="8">Thiol-disulfide isomerase/thioredoxin</fullName>
    </submittedName>
</protein>
<dbReference type="PANTHER" id="PTHR42852:SF6">
    <property type="entry name" value="THIOL:DISULFIDE INTERCHANGE PROTEIN DSBE"/>
    <property type="match status" value="1"/>
</dbReference>
<evidence type="ECO:0000256" key="2">
    <source>
        <dbReference type="ARBA" id="ARBA00022748"/>
    </source>
</evidence>
<evidence type="ECO:0000259" key="7">
    <source>
        <dbReference type="PROSITE" id="PS51352"/>
    </source>
</evidence>
<dbReference type="PANTHER" id="PTHR42852">
    <property type="entry name" value="THIOL:DISULFIDE INTERCHANGE PROTEIN DSBE"/>
    <property type="match status" value="1"/>
</dbReference>
<name>A0A3N1HQ87_9ACTN</name>
<dbReference type="InterPro" id="IPR036249">
    <property type="entry name" value="Thioredoxin-like_sf"/>
</dbReference>
<dbReference type="PROSITE" id="PS51257">
    <property type="entry name" value="PROKAR_LIPOPROTEIN"/>
    <property type="match status" value="1"/>
</dbReference>
<dbReference type="EMBL" id="RJKN01000002">
    <property type="protein sequence ID" value="ROP44667.1"/>
    <property type="molecule type" value="Genomic_DNA"/>
</dbReference>
<keyword evidence="2" id="KW-0201">Cytochrome c-type biogenesis</keyword>
<organism evidence="8 9">
    <name type="scientific">Pseudokineococcus lusitanus</name>
    <dbReference type="NCBI Taxonomy" id="763993"/>
    <lineage>
        <taxon>Bacteria</taxon>
        <taxon>Bacillati</taxon>
        <taxon>Actinomycetota</taxon>
        <taxon>Actinomycetes</taxon>
        <taxon>Kineosporiales</taxon>
        <taxon>Kineosporiaceae</taxon>
        <taxon>Pseudokineococcus</taxon>
    </lineage>
</organism>
<keyword evidence="6" id="KW-0732">Signal</keyword>
<dbReference type="GO" id="GO:0030313">
    <property type="term" value="C:cell envelope"/>
    <property type="evidence" value="ECO:0007669"/>
    <property type="project" value="UniProtKB-SubCell"/>
</dbReference>
<evidence type="ECO:0000256" key="3">
    <source>
        <dbReference type="ARBA" id="ARBA00022968"/>
    </source>
</evidence>
<keyword evidence="8" id="KW-0413">Isomerase</keyword>
<evidence type="ECO:0000256" key="5">
    <source>
        <dbReference type="ARBA" id="ARBA00023284"/>
    </source>
</evidence>
<evidence type="ECO:0000313" key="8">
    <source>
        <dbReference type="EMBL" id="ROP44667.1"/>
    </source>
</evidence>
<reference evidence="8 9" key="1">
    <citation type="journal article" date="2015" name="Stand. Genomic Sci.">
        <title>Genomic Encyclopedia of Bacterial and Archaeal Type Strains, Phase III: the genomes of soil and plant-associated and newly described type strains.</title>
        <authorList>
            <person name="Whitman W.B."/>
            <person name="Woyke T."/>
            <person name="Klenk H.P."/>
            <person name="Zhou Y."/>
            <person name="Lilburn T.G."/>
            <person name="Beck B.J."/>
            <person name="De Vos P."/>
            <person name="Vandamme P."/>
            <person name="Eisen J.A."/>
            <person name="Garrity G."/>
            <person name="Hugenholtz P."/>
            <person name="Kyrpides N.C."/>
        </authorList>
    </citation>
    <scope>NUCLEOTIDE SEQUENCE [LARGE SCALE GENOMIC DNA]</scope>
    <source>
        <strain evidence="8 9">CECT 7306</strain>
    </source>
</reference>
<dbReference type="Gene3D" id="3.40.30.10">
    <property type="entry name" value="Glutaredoxin"/>
    <property type="match status" value="1"/>
</dbReference>
<dbReference type="InterPro" id="IPR013766">
    <property type="entry name" value="Thioredoxin_domain"/>
</dbReference>
<evidence type="ECO:0000256" key="6">
    <source>
        <dbReference type="SAM" id="SignalP"/>
    </source>
</evidence>